<evidence type="ECO:0000259" key="1">
    <source>
        <dbReference type="PROSITE" id="PS50004"/>
    </source>
</evidence>
<dbReference type="Proteomes" id="UP000288805">
    <property type="component" value="Unassembled WGS sequence"/>
</dbReference>
<reference evidence="4 6" key="3">
    <citation type="journal article" date="2018" name="PLoS Genet.">
        <title>Population sequencing reveals clonal diversity and ancestral inbreeding in the grapevine cultivar Chardonnay.</title>
        <authorList>
            <person name="Roach M.J."/>
            <person name="Johnson D.L."/>
            <person name="Bohlmann J."/>
            <person name="van Vuuren H.J."/>
            <person name="Jones S.J."/>
            <person name="Pretorius I.S."/>
            <person name="Schmidt S.A."/>
            <person name="Borneman A.R."/>
        </authorList>
    </citation>
    <scope>NUCLEOTIDE SEQUENCE [LARGE SCALE GENOMIC DNA]</scope>
    <source>
        <strain evidence="6">cv. Chardonnay</strain>
        <strain evidence="4">I10V1</strain>
        <tissue evidence="4">Leaf</tissue>
    </source>
</reference>
<dbReference type="Proteomes" id="UP000009183">
    <property type="component" value="Chromosome 15"/>
</dbReference>
<keyword evidence="5" id="KW-1185">Reference proteome</keyword>
<accession>A0A438HL73</accession>
<reference evidence="2" key="2">
    <citation type="submission" date="2011-05" db="EMBL/GenBank/DDBJ databases">
        <title>High quality assembly and annotation of grapevine genome.</title>
        <authorList>
            <person name="Vitulo N."/>
            <person name="Olivier J."/>
            <person name="Forcato C."/>
            <person name="Albiero A."/>
            <person name="D'Angelo M."/>
            <person name="Zimbello R."/>
            <person name="Schiavon R."/>
            <person name="Rigobello C."/>
            <person name="Policriti A."/>
            <person name="Clepet C."/>
            <person name="Casagrande A."/>
            <person name="Choisne N."/>
            <person name="Vezzi A."/>
            <person name="Hugueney P."/>
            <person name="Horner D."/>
            <person name="Mica E."/>
            <person name="Cattonaro F."/>
            <person name="Del Fabbro C."/>
            <person name="Alaux M."/>
            <person name="Di Gaspero G."/>
            <person name="Scalabrin S."/>
            <person name="Pesole G."/>
            <person name="Delledonne M."/>
            <person name="Pezzotti M."/>
            <person name="Pe E.M."/>
            <person name="Caboche M."/>
            <person name="Adam-Blondon A.-F."/>
            <person name="Weissenbach J."/>
            <person name="Quetier F."/>
            <person name="Wincker P."/>
            <person name="Morgante M."/>
            <person name="Valle G."/>
        </authorList>
    </citation>
    <scope>NUCLEOTIDE SEQUENCE</scope>
</reference>
<dbReference type="eggNOG" id="ENOG502S1PY">
    <property type="taxonomic scope" value="Eukaryota"/>
</dbReference>
<dbReference type="AlphaFoldDB" id="A0A438HL73"/>
<gene>
    <name evidence="4" type="primary">BAP2_0</name>
    <name evidence="3" type="synonym">BAP2_1</name>
    <name evidence="2" type="ordered locus">VIT_15s0048g02070</name>
    <name evidence="4" type="ORF">CK203_032880</name>
    <name evidence="3" type="ORF">CK203_076515</name>
</gene>
<dbReference type="PaxDb" id="29760-VIT_15s0048g02070.t01"/>
<dbReference type="PANTHER" id="PTHR32246:SF17">
    <property type="entry name" value="BON1-ASSOCIATED PROTEIN 2"/>
    <property type="match status" value="1"/>
</dbReference>
<evidence type="ECO:0000313" key="3">
    <source>
        <dbReference type="EMBL" id="RVW32614.1"/>
    </source>
</evidence>
<proteinExistence type="predicted"/>
<evidence type="ECO:0000313" key="4">
    <source>
        <dbReference type="EMBL" id="RVW85203.1"/>
    </source>
</evidence>
<dbReference type="InterPro" id="IPR035892">
    <property type="entry name" value="C2_domain_sf"/>
</dbReference>
<dbReference type="Gramene" id="Vitis15g01077.t01">
    <property type="protein sequence ID" value="Vitis15g01077.t01.CDS"/>
    <property type="gene ID" value="Vitis15g01077"/>
</dbReference>
<dbReference type="GO" id="GO:0006952">
    <property type="term" value="P:defense response"/>
    <property type="evidence" value="ECO:0007669"/>
    <property type="project" value="InterPro"/>
</dbReference>
<dbReference type="EMBL" id="QGNW01000207">
    <property type="protein sequence ID" value="RVW85203.1"/>
    <property type="molecule type" value="Genomic_DNA"/>
</dbReference>
<evidence type="ECO:0000313" key="5">
    <source>
        <dbReference type="Proteomes" id="UP000009183"/>
    </source>
</evidence>
<name>A0A438HL73_VITVI</name>
<dbReference type="Pfam" id="PF00168">
    <property type="entry name" value="C2"/>
    <property type="match status" value="1"/>
</dbReference>
<dbReference type="InterPro" id="IPR000008">
    <property type="entry name" value="C2_dom"/>
</dbReference>
<dbReference type="InterPro" id="IPR044750">
    <property type="entry name" value="C2_SRC2/BAP"/>
</dbReference>
<evidence type="ECO:0000313" key="6">
    <source>
        <dbReference type="Proteomes" id="UP000288805"/>
    </source>
</evidence>
<dbReference type="Gene3D" id="2.60.40.150">
    <property type="entry name" value="C2 domain"/>
    <property type="match status" value="1"/>
</dbReference>
<reference evidence="5" key="1">
    <citation type="journal article" date="2007" name="Nature">
        <title>The grapevine genome sequence suggests ancestral hexaploidization in major angiosperm phyla.</title>
        <authorList>
            <consortium name="The French-Italian Public Consortium for Grapevine Genome Characterization."/>
            <person name="Jaillon O."/>
            <person name="Aury J.-M."/>
            <person name="Noel B."/>
            <person name="Policriti A."/>
            <person name="Clepet C."/>
            <person name="Casagrande A."/>
            <person name="Choisne N."/>
            <person name="Aubourg S."/>
            <person name="Vitulo N."/>
            <person name="Jubin C."/>
            <person name="Vezzi A."/>
            <person name="Legeai F."/>
            <person name="Hugueney P."/>
            <person name="Dasilva C."/>
            <person name="Horner D."/>
            <person name="Mica E."/>
            <person name="Jublot D."/>
            <person name="Poulain J."/>
            <person name="Bruyere C."/>
            <person name="Billault A."/>
            <person name="Segurens B."/>
            <person name="Gouyvenoux M."/>
            <person name="Ugarte E."/>
            <person name="Cattonaro F."/>
            <person name="Anthouard V."/>
            <person name="Vico V."/>
            <person name="Del Fabbro C."/>
            <person name="Alaux M."/>
            <person name="Di Gaspero G."/>
            <person name="Dumas V."/>
            <person name="Felice N."/>
            <person name="Paillard S."/>
            <person name="Juman I."/>
            <person name="Moroldo M."/>
            <person name="Scalabrin S."/>
            <person name="Canaguier A."/>
            <person name="Le Clainche I."/>
            <person name="Malacrida G."/>
            <person name="Durand E."/>
            <person name="Pesole G."/>
            <person name="Laucou V."/>
            <person name="Chatelet P."/>
            <person name="Merdinoglu D."/>
            <person name="Delledonne M."/>
            <person name="Pezzotti M."/>
            <person name="Lecharny A."/>
            <person name="Scarpelli C."/>
            <person name="Artiguenave F."/>
            <person name="Pe M.E."/>
            <person name="Valle G."/>
            <person name="Morgante M."/>
            <person name="Caboche M."/>
            <person name="Adam-Blondon A.-F."/>
            <person name="Weissenbach J."/>
            <person name="Quetier F."/>
            <person name="Wincker P."/>
        </authorList>
    </citation>
    <scope>NUCLEOTIDE SEQUENCE [LARGE SCALE GENOMIC DNA]</scope>
    <source>
        <strain evidence="5">cv. Pinot noir / PN40024</strain>
    </source>
</reference>
<dbReference type="SMART" id="SM00239">
    <property type="entry name" value="C2"/>
    <property type="match status" value="1"/>
</dbReference>
<dbReference type="OrthoDB" id="884464at2759"/>
<dbReference type="EMBL" id="QGNW01001711">
    <property type="protein sequence ID" value="RVW32614.1"/>
    <property type="molecule type" value="Genomic_DNA"/>
</dbReference>
<dbReference type="EMBL" id="FN596739">
    <property type="protein sequence ID" value="CCB61329.1"/>
    <property type="molecule type" value="Genomic_DNA"/>
</dbReference>
<dbReference type="HOGENOM" id="CLU_088397_1_0_1"/>
<dbReference type="STRING" id="29760.F6I312"/>
<evidence type="ECO:0000313" key="2">
    <source>
        <dbReference type="EMBL" id="CCB61329.1"/>
    </source>
</evidence>
<protein>
    <submittedName>
        <fullName evidence="4">BON1-associated protein 2</fullName>
    </submittedName>
</protein>
<accession>F6I312</accession>
<dbReference type="SMR" id="A0A438HL73"/>
<dbReference type="PANTHER" id="PTHR32246">
    <property type="entry name" value="INGRESSION PROTEIN FIC1"/>
    <property type="match status" value="1"/>
</dbReference>
<sequence length="176" mass="19460">MEAASGVVEITVISGEDLRVNSRRPVKKNAFAVVRTDSKNYQMTRVDTEGGSYSTWNEKLVMNLPAHARFLTVEVHCKTSSGDRVIGTARVPVSDFSGGSTPESYLHFLSYRLRDDKGERNGIVNLSVRMKVPERMVPVMAAPPQRMWPETVVGGWDCAGVVMGVPVRSSYRTVQV</sequence>
<dbReference type="PROSITE" id="PS50004">
    <property type="entry name" value="C2"/>
    <property type="match status" value="1"/>
</dbReference>
<dbReference type="CDD" id="cd04051">
    <property type="entry name" value="C2_SRC2_like"/>
    <property type="match status" value="1"/>
</dbReference>
<organism evidence="4 6">
    <name type="scientific">Vitis vinifera</name>
    <name type="common">Grape</name>
    <dbReference type="NCBI Taxonomy" id="29760"/>
    <lineage>
        <taxon>Eukaryota</taxon>
        <taxon>Viridiplantae</taxon>
        <taxon>Streptophyta</taxon>
        <taxon>Embryophyta</taxon>
        <taxon>Tracheophyta</taxon>
        <taxon>Spermatophyta</taxon>
        <taxon>Magnoliopsida</taxon>
        <taxon>eudicotyledons</taxon>
        <taxon>Gunneridae</taxon>
        <taxon>Pentapetalae</taxon>
        <taxon>rosids</taxon>
        <taxon>Vitales</taxon>
        <taxon>Vitaceae</taxon>
        <taxon>Viteae</taxon>
        <taxon>Vitis</taxon>
    </lineage>
</organism>
<dbReference type="SUPFAM" id="SSF49562">
    <property type="entry name" value="C2 domain (Calcium/lipid-binding domain, CaLB)"/>
    <property type="match status" value="1"/>
</dbReference>
<feature type="domain" description="C2" evidence="1">
    <location>
        <begin position="1"/>
        <end position="106"/>
    </location>
</feature>